<dbReference type="CDD" id="cd22534">
    <property type="entry name" value="KH-II_Era"/>
    <property type="match status" value="1"/>
</dbReference>
<evidence type="ECO:0000256" key="1">
    <source>
        <dbReference type="ARBA" id="ARBA00022884"/>
    </source>
</evidence>
<organism evidence="3">
    <name type="scientific">bioreactor metagenome</name>
    <dbReference type="NCBI Taxonomy" id="1076179"/>
    <lineage>
        <taxon>unclassified sequences</taxon>
        <taxon>metagenomes</taxon>
        <taxon>ecological metagenomes</taxon>
    </lineage>
</organism>
<dbReference type="InterPro" id="IPR004044">
    <property type="entry name" value="KH_dom_type_2"/>
</dbReference>
<evidence type="ECO:0000259" key="2">
    <source>
        <dbReference type="PROSITE" id="PS50823"/>
    </source>
</evidence>
<dbReference type="InterPro" id="IPR009019">
    <property type="entry name" value="KH_sf_prok-type"/>
</dbReference>
<accession>A0A645B7Q9</accession>
<dbReference type="GO" id="GO:0019843">
    <property type="term" value="F:rRNA binding"/>
    <property type="evidence" value="ECO:0007669"/>
    <property type="project" value="TreeGrafter"/>
</dbReference>
<dbReference type="InterPro" id="IPR015946">
    <property type="entry name" value="KH_dom-like_a/b"/>
</dbReference>
<dbReference type="InterPro" id="IPR005662">
    <property type="entry name" value="GTPase_Era-like"/>
</dbReference>
<dbReference type="SUPFAM" id="SSF54814">
    <property type="entry name" value="Prokaryotic type KH domain (KH-domain type II)"/>
    <property type="match status" value="1"/>
</dbReference>
<dbReference type="GO" id="GO:0005525">
    <property type="term" value="F:GTP binding"/>
    <property type="evidence" value="ECO:0007669"/>
    <property type="project" value="InterPro"/>
</dbReference>
<dbReference type="Gene3D" id="3.30.300.20">
    <property type="match status" value="1"/>
</dbReference>
<dbReference type="PROSITE" id="PS50823">
    <property type="entry name" value="KH_TYPE_2"/>
    <property type="match status" value="1"/>
</dbReference>
<gene>
    <name evidence="3" type="primary">era_39</name>
    <name evidence="3" type="ORF">SDC9_107932</name>
</gene>
<dbReference type="GO" id="GO:0005829">
    <property type="term" value="C:cytosol"/>
    <property type="evidence" value="ECO:0007669"/>
    <property type="project" value="TreeGrafter"/>
</dbReference>
<proteinExistence type="predicted"/>
<evidence type="ECO:0000313" key="3">
    <source>
        <dbReference type="EMBL" id="MPM61078.1"/>
    </source>
</evidence>
<comment type="caution">
    <text evidence="3">The sequence shown here is derived from an EMBL/GenBank/DDBJ whole genome shotgun (WGS) entry which is preliminary data.</text>
</comment>
<dbReference type="Pfam" id="PF07650">
    <property type="entry name" value="KH_2"/>
    <property type="match status" value="1"/>
</dbReference>
<dbReference type="PANTHER" id="PTHR42698:SF1">
    <property type="entry name" value="GTPASE ERA, MITOCHONDRIAL"/>
    <property type="match status" value="1"/>
</dbReference>
<name>A0A645B7Q9_9ZZZZ</name>
<dbReference type="AlphaFoldDB" id="A0A645B7Q9"/>
<dbReference type="GO" id="GO:0000028">
    <property type="term" value="P:ribosomal small subunit assembly"/>
    <property type="evidence" value="ECO:0007669"/>
    <property type="project" value="TreeGrafter"/>
</dbReference>
<dbReference type="PANTHER" id="PTHR42698">
    <property type="entry name" value="GTPASE ERA"/>
    <property type="match status" value="1"/>
</dbReference>
<keyword evidence="1" id="KW-0694">RNA-binding</keyword>
<dbReference type="GO" id="GO:0043024">
    <property type="term" value="F:ribosomal small subunit binding"/>
    <property type="evidence" value="ECO:0007669"/>
    <property type="project" value="TreeGrafter"/>
</dbReference>
<protein>
    <submittedName>
        <fullName evidence="3">GTPase Era</fullName>
    </submittedName>
</protein>
<dbReference type="EMBL" id="VSSQ01018140">
    <property type="protein sequence ID" value="MPM61078.1"/>
    <property type="molecule type" value="Genomic_DNA"/>
</dbReference>
<reference evidence="3" key="1">
    <citation type="submission" date="2019-08" db="EMBL/GenBank/DDBJ databases">
        <authorList>
            <person name="Kucharzyk K."/>
            <person name="Murdoch R.W."/>
            <person name="Higgins S."/>
            <person name="Loffler F."/>
        </authorList>
    </citation>
    <scope>NUCLEOTIDE SEQUENCE</scope>
</reference>
<feature type="domain" description="KH type-2" evidence="2">
    <location>
        <begin position="1"/>
        <end position="55"/>
    </location>
</feature>
<sequence>MIINCVIYIERDSQKGIIIGKNGSMIKKISTLAREEMEFRFGCKIYLEVFIRVEEDWRNKVKQLHELGYLPDKD</sequence>